<dbReference type="KEGG" id="pvac:HC248_03217"/>
<dbReference type="InterPro" id="IPR050026">
    <property type="entry name" value="PHA_gran_PhaM_N"/>
</dbReference>
<name>A0A6H2HDC8_9BURK</name>
<keyword evidence="3" id="KW-1185">Reference proteome</keyword>
<dbReference type="EMBL" id="CP051461">
    <property type="protein sequence ID" value="QJC57885.1"/>
    <property type="molecule type" value="Genomic_DNA"/>
</dbReference>
<accession>A0A6H2HDC8</accession>
<keyword evidence="2" id="KW-0328">Glycosyltransferase</keyword>
<evidence type="ECO:0000313" key="3">
    <source>
        <dbReference type="Proteomes" id="UP000502041"/>
    </source>
</evidence>
<proteinExistence type="predicted"/>
<dbReference type="NCBIfam" id="NF043076">
    <property type="entry name" value="PHA_gran_PhaM"/>
    <property type="match status" value="1"/>
</dbReference>
<evidence type="ECO:0000256" key="1">
    <source>
        <dbReference type="SAM" id="MobiDB-lite"/>
    </source>
</evidence>
<evidence type="ECO:0000313" key="2">
    <source>
        <dbReference type="EMBL" id="QJC57885.1"/>
    </source>
</evidence>
<reference evidence="2 3" key="1">
    <citation type="submission" date="2020-04" db="EMBL/GenBank/DDBJ databases">
        <title>Complete genome of a Psychrophilic, Marine, Gas Vacuolate Bacterium Polaromonas vacuolata KCTC 22033T.</title>
        <authorList>
            <person name="Hwang K."/>
            <person name="Kim K.M."/>
        </authorList>
    </citation>
    <scope>NUCLEOTIDE SEQUENCE [LARGE SCALE GENOMIC DNA]</scope>
    <source>
        <strain evidence="2 3">KCTC 22033</strain>
    </source>
</reference>
<feature type="compositionally biased region" description="Polar residues" evidence="1">
    <location>
        <begin position="235"/>
        <end position="266"/>
    </location>
</feature>
<dbReference type="RefSeq" id="WP_168923342.1">
    <property type="nucleotide sequence ID" value="NZ_CP051461.1"/>
</dbReference>
<organism evidence="2 3">
    <name type="scientific">Polaromonas vacuolata</name>
    <dbReference type="NCBI Taxonomy" id="37448"/>
    <lineage>
        <taxon>Bacteria</taxon>
        <taxon>Pseudomonadati</taxon>
        <taxon>Pseudomonadota</taxon>
        <taxon>Betaproteobacteria</taxon>
        <taxon>Burkholderiales</taxon>
        <taxon>Comamonadaceae</taxon>
        <taxon>Polaromonas</taxon>
    </lineage>
</organism>
<feature type="region of interest" description="Disordered" evidence="1">
    <location>
        <begin position="226"/>
        <end position="320"/>
    </location>
</feature>
<dbReference type="GO" id="GO:0050053">
    <property type="term" value="F:levansucrase activity"/>
    <property type="evidence" value="ECO:0007669"/>
    <property type="project" value="UniProtKB-EC"/>
</dbReference>
<dbReference type="Proteomes" id="UP000502041">
    <property type="component" value="Chromosome"/>
</dbReference>
<sequence length="320" mass="32750">MSDADNSSFAGFGKFVPGFDFLQNLATQSAASAAPKNSLMPNLGSWVAPTLNVEEIDKRIAELKAVQFWLDQNATALKATIQALEVQKMTLATLEGMNLQMNDFANAFKLAVPTSVATPTAPVAPFAPATPATPASPVANLFAGMEIPAWGFPSAKPAAPAASVEPVAVPPPVAPAPPVATAEPAAPAAPAAAAPAGVVDPMQWWGALTQQFQSIAADAMKEVVHKAEQAEQAKRNQASPKSSASSQLEPSKSARTSPLRSGQAWPTPQPAAAKKPAPRAKVGAAKAGAAKPKSAVKPAIKSALKSAAKTALKPTIKPIP</sequence>
<dbReference type="EC" id="2.4.1.10" evidence="2"/>
<gene>
    <name evidence="2" type="primary">levS</name>
    <name evidence="2" type="ORF">HC248_03217</name>
</gene>
<protein>
    <submittedName>
        <fullName evidence="2">Levansucrase</fullName>
        <ecNumber evidence="2">2.4.1.10</ecNumber>
    </submittedName>
</protein>
<dbReference type="AlphaFoldDB" id="A0A6H2HDC8"/>
<keyword evidence="2" id="KW-0808">Transferase</keyword>
<feature type="compositionally biased region" description="Low complexity" evidence="1">
    <location>
        <begin position="270"/>
        <end position="320"/>
    </location>
</feature>